<feature type="signal peptide" evidence="1">
    <location>
        <begin position="1"/>
        <end position="20"/>
    </location>
</feature>
<accession>A0A2Z6N389</accession>
<evidence type="ECO:0000313" key="3">
    <source>
        <dbReference type="EMBL" id="GAU23587.1"/>
    </source>
</evidence>
<dbReference type="GO" id="GO:0032040">
    <property type="term" value="C:small-subunit processome"/>
    <property type="evidence" value="ECO:0007669"/>
    <property type="project" value="TreeGrafter"/>
</dbReference>
<proteinExistence type="predicted"/>
<feature type="domain" description="U3 small nucleolar RNA-associated protein 20 C-terminal" evidence="2">
    <location>
        <begin position="276"/>
        <end position="351"/>
    </location>
</feature>
<evidence type="ECO:0000256" key="1">
    <source>
        <dbReference type="SAM" id="SignalP"/>
    </source>
</evidence>
<evidence type="ECO:0000313" key="4">
    <source>
        <dbReference type="Proteomes" id="UP000242715"/>
    </source>
</evidence>
<organism evidence="3 4">
    <name type="scientific">Trifolium subterraneum</name>
    <name type="common">Subterranean clover</name>
    <dbReference type="NCBI Taxonomy" id="3900"/>
    <lineage>
        <taxon>Eukaryota</taxon>
        <taxon>Viridiplantae</taxon>
        <taxon>Streptophyta</taxon>
        <taxon>Embryophyta</taxon>
        <taxon>Tracheophyta</taxon>
        <taxon>Spermatophyta</taxon>
        <taxon>Magnoliopsida</taxon>
        <taxon>eudicotyledons</taxon>
        <taxon>Gunneridae</taxon>
        <taxon>Pentapetalae</taxon>
        <taxon>rosids</taxon>
        <taxon>fabids</taxon>
        <taxon>Fabales</taxon>
        <taxon>Fabaceae</taxon>
        <taxon>Papilionoideae</taxon>
        <taxon>50 kb inversion clade</taxon>
        <taxon>NPAAA clade</taxon>
        <taxon>Hologalegina</taxon>
        <taxon>IRL clade</taxon>
        <taxon>Trifolieae</taxon>
        <taxon>Trifolium</taxon>
    </lineage>
</organism>
<dbReference type="PANTHER" id="PTHR17695">
    <property type="entry name" value="SMALL SUBUNIT PROCESSOME COMPONENT 20 HOMOLOG"/>
    <property type="match status" value="1"/>
</dbReference>
<keyword evidence="4" id="KW-1185">Reference proteome</keyword>
<protein>
    <recommendedName>
        <fullName evidence="2">U3 small nucleolar RNA-associated protein 20 C-terminal domain-containing protein</fullName>
    </recommendedName>
</protein>
<sequence>MKLPRLIQILQMMTVAVVQCYQISAMAGSAIHAVTNRQESFESESTVPLWKEAYYSLVMVEKMIHKFNHLCFEKDLEDIWEAICEMLLHPHSWLRNVSVRLIALYFKRVKDANKENHQSPLNEAGSSLMTENIVFSILRFHSLMGKTVCIDPPAFWSTLEQHEKNRFLKSLTLINARKRARMFESSSSLNSSVCEDNNQLTGRSTQYRLVSLFLRAMGKFALETDVIQMEIVFDSFEKIMEHIQIISKDDCPNYARVVLLPLYKVSEGCAGKVVSDNLIKLAEDTRGKIEHILGTEKFVEVYQRIRKNLSDKRNKRKQEEKRMAVIDPMQNAKRKLEISAKHRANKKRKIATFKMGQY</sequence>
<dbReference type="InterPro" id="IPR052575">
    <property type="entry name" value="SSU_processome_comp_20"/>
</dbReference>
<dbReference type="GO" id="GO:0030686">
    <property type="term" value="C:90S preribosome"/>
    <property type="evidence" value="ECO:0007669"/>
    <property type="project" value="TreeGrafter"/>
</dbReference>
<dbReference type="PANTHER" id="PTHR17695:SF11">
    <property type="entry name" value="SMALL SUBUNIT PROCESSOME COMPONENT 20 HOMOLOG"/>
    <property type="match status" value="1"/>
</dbReference>
<dbReference type="InterPro" id="IPR057525">
    <property type="entry name" value="UTP20_C"/>
</dbReference>
<dbReference type="AlphaFoldDB" id="A0A2Z6N389"/>
<dbReference type="Pfam" id="PF23099">
    <property type="entry name" value="UTP20_C"/>
    <property type="match status" value="1"/>
</dbReference>
<dbReference type="OrthoDB" id="360653at2759"/>
<evidence type="ECO:0000259" key="2">
    <source>
        <dbReference type="Pfam" id="PF23099"/>
    </source>
</evidence>
<gene>
    <name evidence="3" type="ORF">TSUD_385750</name>
</gene>
<reference evidence="4" key="1">
    <citation type="journal article" date="2017" name="Front. Plant Sci.">
        <title>Climate Clever Clovers: New Paradigm to Reduce the Environmental Footprint of Ruminants by Breeding Low Methanogenic Forages Utilizing Haplotype Variation.</title>
        <authorList>
            <person name="Kaur P."/>
            <person name="Appels R."/>
            <person name="Bayer P.E."/>
            <person name="Keeble-Gagnere G."/>
            <person name="Wang J."/>
            <person name="Hirakawa H."/>
            <person name="Shirasawa K."/>
            <person name="Vercoe P."/>
            <person name="Stefanova K."/>
            <person name="Durmic Z."/>
            <person name="Nichols P."/>
            <person name="Revell C."/>
            <person name="Isobe S.N."/>
            <person name="Edwards D."/>
            <person name="Erskine W."/>
        </authorList>
    </citation>
    <scope>NUCLEOTIDE SEQUENCE [LARGE SCALE GENOMIC DNA]</scope>
    <source>
        <strain evidence="4">cv. Daliak</strain>
    </source>
</reference>
<dbReference type="Proteomes" id="UP000242715">
    <property type="component" value="Unassembled WGS sequence"/>
</dbReference>
<feature type="chain" id="PRO_5016428638" description="U3 small nucleolar RNA-associated protein 20 C-terminal domain-containing protein" evidence="1">
    <location>
        <begin position="21"/>
        <end position="358"/>
    </location>
</feature>
<dbReference type="EMBL" id="DF973272">
    <property type="protein sequence ID" value="GAU23587.1"/>
    <property type="molecule type" value="Genomic_DNA"/>
</dbReference>
<name>A0A2Z6N389_TRISU</name>
<keyword evidence="1" id="KW-0732">Signal</keyword>